<organism evidence="1 2">
    <name type="scientific">Hamadaea flava</name>
    <dbReference type="NCBI Taxonomy" id="1742688"/>
    <lineage>
        <taxon>Bacteria</taxon>
        <taxon>Bacillati</taxon>
        <taxon>Actinomycetota</taxon>
        <taxon>Actinomycetes</taxon>
        <taxon>Micromonosporales</taxon>
        <taxon>Micromonosporaceae</taxon>
        <taxon>Hamadaea</taxon>
    </lineage>
</organism>
<evidence type="ECO:0000313" key="1">
    <source>
        <dbReference type="EMBL" id="MFC4129519.1"/>
    </source>
</evidence>
<evidence type="ECO:0000313" key="2">
    <source>
        <dbReference type="Proteomes" id="UP001595816"/>
    </source>
</evidence>
<name>A0ABV8LGS5_9ACTN</name>
<gene>
    <name evidence="1" type="ORF">ACFOZ4_02755</name>
</gene>
<sequence>MSSVEDVKLRVAATVSQTGDALIRLRAVGQTFDEALTMLRLTAAGTVSPTLIDAISKLEQARERLNEAHTLATGAIGDADAWRATA</sequence>
<proteinExistence type="predicted"/>
<keyword evidence="2" id="KW-1185">Reference proteome</keyword>
<protein>
    <submittedName>
        <fullName evidence="1">Uncharacterized protein</fullName>
    </submittedName>
</protein>
<dbReference type="Proteomes" id="UP001595816">
    <property type="component" value="Unassembled WGS sequence"/>
</dbReference>
<reference evidence="2" key="1">
    <citation type="journal article" date="2019" name="Int. J. Syst. Evol. Microbiol.">
        <title>The Global Catalogue of Microorganisms (GCM) 10K type strain sequencing project: providing services to taxonomists for standard genome sequencing and annotation.</title>
        <authorList>
            <consortium name="The Broad Institute Genomics Platform"/>
            <consortium name="The Broad Institute Genome Sequencing Center for Infectious Disease"/>
            <person name="Wu L."/>
            <person name="Ma J."/>
        </authorList>
    </citation>
    <scope>NUCLEOTIDE SEQUENCE [LARGE SCALE GENOMIC DNA]</scope>
    <source>
        <strain evidence="2">CGMCC 4.7289</strain>
    </source>
</reference>
<dbReference type="RefSeq" id="WP_253759543.1">
    <property type="nucleotide sequence ID" value="NZ_JAMZDZ010000001.1"/>
</dbReference>
<dbReference type="EMBL" id="JBHSAY010000003">
    <property type="protein sequence ID" value="MFC4129519.1"/>
    <property type="molecule type" value="Genomic_DNA"/>
</dbReference>
<accession>A0ABV8LGS5</accession>
<comment type="caution">
    <text evidence="1">The sequence shown here is derived from an EMBL/GenBank/DDBJ whole genome shotgun (WGS) entry which is preliminary data.</text>
</comment>